<dbReference type="Pfam" id="PF01466">
    <property type="entry name" value="Skp1"/>
    <property type="match status" value="1"/>
</dbReference>
<dbReference type="SMART" id="SM00512">
    <property type="entry name" value="Skp1"/>
    <property type="match status" value="1"/>
</dbReference>
<dbReference type="GO" id="GO:0006511">
    <property type="term" value="P:ubiquitin-dependent protein catabolic process"/>
    <property type="evidence" value="ECO:0007669"/>
    <property type="project" value="InterPro"/>
</dbReference>
<dbReference type="AlphaFoldDB" id="A0AAD6EQ58"/>
<dbReference type="InterPro" id="IPR016072">
    <property type="entry name" value="Skp1_comp_dimer"/>
</dbReference>
<dbReference type="InterPro" id="IPR016073">
    <property type="entry name" value="Skp1_comp_POZ"/>
</dbReference>
<evidence type="ECO:0000256" key="4">
    <source>
        <dbReference type="PIRNR" id="PIRNR028729"/>
    </source>
</evidence>
<comment type="subunit">
    <text evidence="4">Part of a SCF (SKP1-cullin-F-box) protein ligase complex.</text>
</comment>
<evidence type="ECO:0000259" key="5">
    <source>
        <dbReference type="Pfam" id="PF01466"/>
    </source>
</evidence>
<dbReference type="FunFam" id="3.30.710.10:FF:000026">
    <property type="entry name" value="E3 ubiquitin ligase complex SCF subunit"/>
    <property type="match status" value="1"/>
</dbReference>
<comment type="pathway">
    <text evidence="1 4">Protein modification; protein ubiquitination.</text>
</comment>
<dbReference type="InterPro" id="IPR036296">
    <property type="entry name" value="SKP1-like_dim_sf"/>
</dbReference>
<evidence type="ECO:0000256" key="1">
    <source>
        <dbReference type="ARBA" id="ARBA00004906"/>
    </source>
</evidence>
<dbReference type="GO" id="GO:0016567">
    <property type="term" value="P:protein ubiquitination"/>
    <property type="evidence" value="ECO:0007669"/>
    <property type="project" value="UniProtKB-UniRule"/>
</dbReference>
<keyword evidence="3 4" id="KW-0833">Ubl conjugation pathway</keyword>
<dbReference type="Proteomes" id="UP001210211">
    <property type="component" value="Unassembled WGS sequence"/>
</dbReference>
<dbReference type="GO" id="GO:0009867">
    <property type="term" value="P:jasmonic acid mediated signaling pathway"/>
    <property type="evidence" value="ECO:0007669"/>
    <property type="project" value="UniProtKB-ARBA"/>
</dbReference>
<name>A0AAD6EQ58_9POAL</name>
<evidence type="ECO:0000256" key="2">
    <source>
        <dbReference type="ARBA" id="ARBA00009993"/>
    </source>
</evidence>
<protein>
    <recommendedName>
        <fullName evidence="4">SKP1-like protein</fullName>
    </recommendedName>
</protein>
<comment type="function">
    <text evidence="4">Involved in ubiquitination and subsequent proteasomal degradation of target proteins. Together with CUL1, RBX1 and a F-box protein, it forms a SCF E3 ubiquitin ligase complex. The functional specificity of this complex depends on the type of F-box protein. In the SCF complex, it serves as an adapter that links the F-box protein to CUL1.</text>
</comment>
<reference evidence="7 8" key="1">
    <citation type="journal article" date="2022" name="Cell">
        <title>Repeat-based holocentromeres influence genome architecture and karyotype evolution.</title>
        <authorList>
            <person name="Hofstatter P.G."/>
            <person name="Thangavel G."/>
            <person name="Lux T."/>
            <person name="Neumann P."/>
            <person name="Vondrak T."/>
            <person name="Novak P."/>
            <person name="Zhang M."/>
            <person name="Costa L."/>
            <person name="Castellani M."/>
            <person name="Scott A."/>
            <person name="Toegelov H."/>
            <person name="Fuchs J."/>
            <person name="Mata-Sucre Y."/>
            <person name="Dias Y."/>
            <person name="Vanzela A.L.L."/>
            <person name="Huettel B."/>
            <person name="Almeida C.C.S."/>
            <person name="Simkova H."/>
            <person name="Souza G."/>
            <person name="Pedrosa-Harand A."/>
            <person name="Macas J."/>
            <person name="Mayer K.F.X."/>
            <person name="Houben A."/>
            <person name="Marques A."/>
        </authorList>
    </citation>
    <scope>NUCLEOTIDE SEQUENCE [LARGE SCALE GENOMIC DNA]</scope>
    <source>
        <strain evidence="7">RhyTen1mFocal</strain>
    </source>
</reference>
<gene>
    <name evidence="7" type="ORF">LUZ61_000721</name>
</gene>
<evidence type="ECO:0000259" key="6">
    <source>
        <dbReference type="Pfam" id="PF03931"/>
    </source>
</evidence>
<accession>A0AAD6EQ58</accession>
<dbReference type="PANTHER" id="PTHR11165">
    <property type="entry name" value="SKP1"/>
    <property type="match status" value="1"/>
</dbReference>
<evidence type="ECO:0000256" key="3">
    <source>
        <dbReference type="ARBA" id="ARBA00022786"/>
    </source>
</evidence>
<dbReference type="InterPro" id="IPR001232">
    <property type="entry name" value="SKP1-like"/>
</dbReference>
<dbReference type="SUPFAM" id="SSF54695">
    <property type="entry name" value="POZ domain"/>
    <property type="match status" value="1"/>
</dbReference>
<dbReference type="Pfam" id="PF03931">
    <property type="entry name" value="Skp1_POZ"/>
    <property type="match status" value="1"/>
</dbReference>
<dbReference type="EMBL" id="JAMRDG010000001">
    <property type="protein sequence ID" value="KAJ3697016.1"/>
    <property type="molecule type" value="Genomic_DNA"/>
</dbReference>
<dbReference type="SUPFAM" id="SSF81382">
    <property type="entry name" value="Skp1 dimerisation domain-like"/>
    <property type="match status" value="1"/>
</dbReference>
<comment type="similarity">
    <text evidence="2 4">Belongs to the SKP1 family.</text>
</comment>
<dbReference type="CDD" id="cd18322">
    <property type="entry name" value="BTB_POZ_SKP1"/>
    <property type="match status" value="1"/>
</dbReference>
<dbReference type="PIRSF" id="PIRSF028729">
    <property type="entry name" value="E3_ubiquit_lig_SCF_Skp"/>
    <property type="match status" value="1"/>
</dbReference>
<dbReference type="Gene3D" id="3.30.710.10">
    <property type="entry name" value="Potassium Channel Kv1.1, Chain A"/>
    <property type="match status" value="1"/>
</dbReference>
<keyword evidence="8" id="KW-1185">Reference proteome</keyword>
<sequence length="181" mass="20484">MGNNTSRKTITTGNNKSRNTITLKCSDGQEFEVPEAVAKVSPTICQIIEDHNCAKGFIQLPDNISATALAKVIEYCEKHANATDASNTEAETETTSKVLSGEDLENWDRQFIDMGPMMLLDLGWAANYLQIKELVDMTIQKTANIIKGKSTEEIRQTFKIINDFTREEEEEIRREHNWAFH</sequence>
<evidence type="ECO:0000313" key="7">
    <source>
        <dbReference type="EMBL" id="KAJ3697016.1"/>
    </source>
</evidence>
<evidence type="ECO:0000313" key="8">
    <source>
        <dbReference type="Proteomes" id="UP001210211"/>
    </source>
</evidence>
<proteinExistence type="inferred from homology"/>
<organism evidence="7 8">
    <name type="scientific">Rhynchospora tenuis</name>
    <dbReference type="NCBI Taxonomy" id="198213"/>
    <lineage>
        <taxon>Eukaryota</taxon>
        <taxon>Viridiplantae</taxon>
        <taxon>Streptophyta</taxon>
        <taxon>Embryophyta</taxon>
        <taxon>Tracheophyta</taxon>
        <taxon>Spermatophyta</taxon>
        <taxon>Magnoliopsida</taxon>
        <taxon>Liliopsida</taxon>
        <taxon>Poales</taxon>
        <taxon>Cyperaceae</taxon>
        <taxon>Cyperoideae</taxon>
        <taxon>Rhynchosporeae</taxon>
        <taxon>Rhynchospora</taxon>
    </lineage>
</organism>
<dbReference type="InterPro" id="IPR011333">
    <property type="entry name" value="SKP1/BTB/POZ_sf"/>
</dbReference>
<comment type="caution">
    <text evidence="7">The sequence shown here is derived from an EMBL/GenBank/DDBJ whole genome shotgun (WGS) entry which is preliminary data.</text>
</comment>
<dbReference type="InterPro" id="IPR016897">
    <property type="entry name" value="SKP1"/>
</dbReference>
<feature type="domain" description="SKP1 component dimerisation" evidence="5">
    <location>
        <begin position="132"/>
        <end position="179"/>
    </location>
</feature>
<feature type="domain" description="SKP1 component POZ" evidence="6">
    <location>
        <begin position="20"/>
        <end position="81"/>
    </location>
</feature>